<gene>
    <name evidence="3" type="ORF">BC938DRAFT_473117</name>
</gene>
<evidence type="ECO:0000313" key="4">
    <source>
        <dbReference type="Proteomes" id="UP000274822"/>
    </source>
</evidence>
<keyword evidence="1" id="KW-0472">Membrane</keyword>
<organism evidence="3 4">
    <name type="scientific">Jimgerdemannia flammicorona</name>
    <dbReference type="NCBI Taxonomy" id="994334"/>
    <lineage>
        <taxon>Eukaryota</taxon>
        <taxon>Fungi</taxon>
        <taxon>Fungi incertae sedis</taxon>
        <taxon>Mucoromycota</taxon>
        <taxon>Mucoromycotina</taxon>
        <taxon>Endogonomycetes</taxon>
        <taxon>Endogonales</taxon>
        <taxon>Endogonaceae</taxon>
        <taxon>Jimgerdemannia</taxon>
    </lineage>
</organism>
<reference evidence="3 4" key="1">
    <citation type="journal article" date="2018" name="New Phytol.">
        <title>Phylogenomics of Endogonaceae and evolution of mycorrhizas within Mucoromycota.</title>
        <authorList>
            <person name="Chang Y."/>
            <person name="Desiro A."/>
            <person name="Na H."/>
            <person name="Sandor L."/>
            <person name="Lipzen A."/>
            <person name="Clum A."/>
            <person name="Barry K."/>
            <person name="Grigoriev I.V."/>
            <person name="Martin F.M."/>
            <person name="Stajich J.E."/>
            <person name="Smith M.E."/>
            <person name="Bonito G."/>
            <person name="Spatafora J.W."/>
        </authorList>
    </citation>
    <scope>NUCLEOTIDE SEQUENCE [LARGE SCALE GENOMIC DNA]</scope>
    <source>
        <strain evidence="3 4">AD002</strain>
    </source>
</reference>
<keyword evidence="1" id="KW-0812">Transmembrane</keyword>
<feature type="transmembrane region" description="Helical" evidence="1">
    <location>
        <begin position="206"/>
        <end position="225"/>
    </location>
</feature>
<evidence type="ECO:0000256" key="1">
    <source>
        <dbReference type="SAM" id="Phobius"/>
    </source>
</evidence>
<feature type="chain" id="PRO_5019207644" evidence="2">
    <location>
        <begin position="31"/>
        <end position="226"/>
    </location>
</feature>
<dbReference type="AlphaFoldDB" id="A0A433R0L9"/>
<comment type="caution">
    <text evidence="3">The sequence shown here is derived from an EMBL/GenBank/DDBJ whole genome shotgun (WGS) entry which is preliminary data.</text>
</comment>
<dbReference type="Proteomes" id="UP000274822">
    <property type="component" value="Unassembled WGS sequence"/>
</dbReference>
<keyword evidence="4" id="KW-1185">Reference proteome</keyword>
<sequence>MRTSFKPSTLLLIVMKFIALLALLAIASSAQEVAIFNTTTAADSYIPVPDYSYSTVVTIVEETHVQTTTVFVVSTQVSVVVGTTLIPTTVSGVAKTIIADVTSTQTSLVTNTLVSTINTAVTSTGTQVITATAFTNLPSTLTATSVIPSTLITTVSGTVISTVISTSLPSTSVASFVSVINGSTVTLNPTNFAIEGSGASALTPTGLISVAGLILLTIASIFLGMA</sequence>
<feature type="signal peptide" evidence="2">
    <location>
        <begin position="1"/>
        <end position="30"/>
    </location>
</feature>
<proteinExistence type="predicted"/>
<protein>
    <submittedName>
        <fullName evidence="3">Uncharacterized protein</fullName>
    </submittedName>
</protein>
<accession>A0A433R0L9</accession>
<keyword evidence="2" id="KW-0732">Signal</keyword>
<keyword evidence="1" id="KW-1133">Transmembrane helix</keyword>
<name>A0A433R0L9_9FUNG</name>
<evidence type="ECO:0000313" key="3">
    <source>
        <dbReference type="EMBL" id="RUS35592.1"/>
    </source>
</evidence>
<dbReference type="EMBL" id="RBNJ01000015">
    <property type="protein sequence ID" value="RUS35592.1"/>
    <property type="molecule type" value="Genomic_DNA"/>
</dbReference>
<evidence type="ECO:0000256" key="2">
    <source>
        <dbReference type="SAM" id="SignalP"/>
    </source>
</evidence>